<dbReference type="RefSeq" id="WP_097112694.1">
    <property type="nucleotide sequence ID" value="NZ_OBEB01000008.1"/>
</dbReference>
<reference evidence="2" key="1">
    <citation type="submission" date="2017-09" db="EMBL/GenBank/DDBJ databases">
        <authorList>
            <person name="Varghese N."/>
            <person name="Submissions S."/>
        </authorList>
    </citation>
    <scope>NUCLEOTIDE SEQUENCE [LARGE SCALE GENOMIC DNA]</scope>
    <source>
        <strain evidence="2">CGMCC 1.12461</strain>
    </source>
</reference>
<dbReference type="Proteomes" id="UP000219353">
    <property type="component" value="Unassembled WGS sequence"/>
</dbReference>
<proteinExistence type="predicted"/>
<dbReference type="EMBL" id="OBEB01000008">
    <property type="protein sequence ID" value="SNY58926.1"/>
    <property type="molecule type" value="Genomic_DNA"/>
</dbReference>
<protein>
    <submittedName>
        <fullName evidence="1">Uncharacterized protein</fullName>
    </submittedName>
</protein>
<accession>A0A285JHS0</accession>
<sequence>MNFDFDSMDRIEKDFSSLFVTLSMTQRKIRELLAEYSDGKVLKGDELVGWLGEILTKIALGGFLVDDSFEHDVETTSGMKISVKTRRGSNSGWVRSSAIPKIEGKDIPTHLMFVHLNEDYVVSGMWLYPWQDLIKQNRFREHIVRGKFRSYYMSVNPSRDVSYKVYSNSF</sequence>
<keyword evidence="2" id="KW-1185">Reference proteome</keyword>
<organism evidence="1 2">
    <name type="scientific">Arsukibacterium tuosuense</name>
    <dbReference type="NCBI Taxonomy" id="1323745"/>
    <lineage>
        <taxon>Bacteria</taxon>
        <taxon>Pseudomonadati</taxon>
        <taxon>Pseudomonadota</taxon>
        <taxon>Gammaproteobacteria</taxon>
        <taxon>Chromatiales</taxon>
        <taxon>Chromatiaceae</taxon>
        <taxon>Arsukibacterium</taxon>
    </lineage>
</organism>
<evidence type="ECO:0000313" key="2">
    <source>
        <dbReference type="Proteomes" id="UP000219353"/>
    </source>
</evidence>
<dbReference type="AlphaFoldDB" id="A0A285JHS0"/>
<name>A0A285JHS0_9GAMM</name>
<gene>
    <name evidence="1" type="ORF">SAMN06297280_3519</name>
</gene>
<dbReference type="OrthoDB" id="7057992at2"/>
<evidence type="ECO:0000313" key="1">
    <source>
        <dbReference type="EMBL" id="SNY58926.1"/>
    </source>
</evidence>